<name>A0A8S0W6T2_CYCAE</name>
<protein>
    <submittedName>
        <fullName evidence="2">Uncharacterized protein</fullName>
    </submittedName>
</protein>
<accession>A0A8S0W6T2</accession>
<gene>
    <name evidence="2" type="ORF">AAE3_LOCUS6975</name>
</gene>
<evidence type="ECO:0000313" key="3">
    <source>
        <dbReference type="Proteomes" id="UP000467700"/>
    </source>
</evidence>
<evidence type="ECO:0000313" key="2">
    <source>
        <dbReference type="EMBL" id="CAA7265058.1"/>
    </source>
</evidence>
<keyword evidence="3" id="KW-1185">Reference proteome</keyword>
<dbReference type="Proteomes" id="UP000467700">
    <property type="component" value="Unassembled WGS sequence"/>
</dbReference>
<feature type="compositionally biased region" description="Acidic residues" evidence="1">
    <location>
        <begin position="153"/>
        <end position="187"/>
    </location>
</feature>
<proteinExistence type="predicted"/>
<evidence type="ECO:0000256" key="1">
    <source>
        <dbReference type="SAM" id="MobiDB-lite"/>
    </source>
</evidence>
<comment type="caution">
    <text evidence="2">The sequence shown here is derived from an EMBL/GenBank/DDBJ whole genome shotgun (WGS) entry which is preliminary data.</text>
</comment>
<dbReference type="AlphaFoldDB" id="A0A8S0W6T2"/>
<reference evidence="2 3" key="1">
    <citation type="submission" date="2020-01" db="EMBL/GenBank/DDBJ databases">
        <authorList>
            <person name="Gupta K D."/>
        </authorList>
    </citation>
    <scope>NUCLEOTIDE SEQUENCE [LARGE SCALE GENOMIC DNA]</scope>
</reference>
<organism evidence="2 3">
    <name type="scientific">Cyclocybe aegerita</name>
    <name type="common">Black poplar mushroom</name>
    <name type="synonym">Agrocybe aegerita</name>
    <dbReference type="NCBI Taxonomy" id="1973307"/>
    <lineage>
        <taxon>Eukaryota</taxon>
        <taxon>Fungi</taxon>
        <taxon>Dikarya</taxon>
        <taxon>Basidiomycota</taxon>
        <taxon>Agaricomycotina</taxon>
        <taxon>Agaricomycetes</taxon>
        <taxon>Agaricomycetidae</taxon>
        <taxon>Agaricales</taxon>
        <taxon>Agaricineae</taxon>
        <taxon>Bolbitiaceae</taxon>
        <taxon>Cyclocybe</taxon>
    </lineage>
</organism>
<sequence length="193" mass="21760">MLNQHQAEQIDTDSPEYKLDKEGEEGVKELWEVVLRIGGIPCPYVEANGTFRSELRLSSEAFRCFKNLMEVLAAQLLHKRSQYDGRFPRGSPVPASEIAKYIQENLKFSFATRFASPSDERCMNASLTPQEMMDLGRQQQQRSTRNAERSSPEPEEDDGDVEMESEEEGVEVGFGEDDDSGDSDSDDDGIHSK</sequence>
<dbReference type="EMBL" id="CACVBS010000046">
    <property type="protein sequence ID" value="CAA7265058.1"/>
    <property type="molecule type" value="Genomic_DNA"/>
</dbReference>
<feature type="region of interest" description="Disordered" evidence="1">
    <location>
        <begin position="134"/>
        <end position="193"/>
    </location>
</feature>